<dbReference type="PROSITE" id="PS00028">
    <property type="entry name" value="ZINC_FINGER_C2H2_1"/>
    <property type="match status" value="1"/>
</dbReference>
<proteinExistence type="predicted"/>
<feature type="compositionally biased region" description="Low complexity" evidence="5">
    <location>
        <begin position="159"/>
        <end position="171"/>
    </location>
</feature>
<dbReference type="InterPro" id="IPR013087">
    <property type="entry name" value="Znf_C2H2_type"/>
</dbReference>
<organism evidence="7 8">
    <name type="scientific">Serendipita indica (strain DSM 11827)</name>
    <name type="common">Root endophyte fungus</name>
    <name type="synonym">Piriformospora indica</name>
    <dbReference type="NCBI Taxonomy" id="1109443"/>
    <lineage>
        <taxon>Eukaryota</taxon>
        <taxon>Fungi</taxon>
        <taxon>Dikarya</taxon>
        <taxon>Basidiomycota</taxon>
        <taxon>Agaricomycotina</taxon>
        <taxon>Agaricomycetes</taxon>
        <taxon>Sebacinales</taxon>
        <taxon>Serendipitaceae</taxon>
        <taxon>Serendipita</taxon>
    </lineage>
</organism>
<feature type="region of interest" description="Disordered" evidence="5">
    <location>
        <begin position="159"/>
        <end position="191"/>
    </location>
</feature>
<keyword evidence="2 4" id="KW-0863">Zinc-finger</keyword>
<feature type="compositionally biased region" description="Low complexity" evidence="5">
    <location>
        <begin position="103"/>
        <end position="127"/>
    </location>
</feature>
<keyword evidence="8" id="KW-1185">Reference proteome</keyword>
<gene>
    <name evidence="7" type="ORF">PIIN_08273</name>
</gene>
<feature type="compositionally biased region" description="Polar residues" evidence="5">
    <location>
        <begin position="24"/>
        <end position="39"/>
    </location>
</feature>
<feature type="compositionally biased region" description="Low complexity" evidence="5">
    <location>
        <begin position="178"/>
        <end position="191"/>
    </location>
</feature>
<reference evidence="7 8" key="1">
    <citation type="journal article" date="2011" name="PLoS Pathog.">
        <title>Endophytic Life Strategies Decoded by Genome and Transcriptome Analyses of the Mutualistic Root Symbiont Piriformospora indica.</title>
        <authorList>
            <person name="Zuccaro A."/>
            <person name="Lahrmann U."/>
            <person name="Guldener U."/>
            <person name="Langen G."/>
            <person name="Pfiffi S."/>
            <person name="Biedenkopf D."/>
            <person name="Wong P."/>
            <person name="Samans B."/>
            <person name="Grimm C."/>
            <person name="Basiewicz M."/>
            <person name="Murat C."/>
            <person name="Martin F."/>
            <person name="Kogel K.H."/>
        </authorList>
    </citation>
    <scope>NUCLEOTIDE SEQUENCE [LARGE SCALE GENOMIC DNA]</scope>
    <source>
        <strain evidence="7 8">DSM 11827</strain>
    </source>
</reference>
<dbReference type="GO" id="GO:0008270">
    <property type="term" value="F:zinc ion binding"/>
    <property type="evidence" value="ECO:0007669"/>
    <property type="project" value="UniProtKB-KW"/>
</dbReference>
<dbReference type="HOGENOM" id="CLU_850251_0_0_1"/>
<dbReference type="InterPro" id="IPR036236">
    <property type="entry name" value="Znf_C2H2_sf"/>
</dbReference>
<feature type="region of interest" description="Disordered" evidence="5">
    <location>
        <begin position="101"/>
        <end position="127"/>
    </location>
</feature>
<feature type="compositionally biased region" description="Low complexity" evidence="5">
    <location>
        <begin position="61"/>
        <end position="82"/>
    </location>
</feature>
<feature type="domain" description="C2H2-type" evidence="6">
    <location>
        <begin position="251"/>
        <end position="273"/>
    </location>
</feature>
<dbReference type="Proteomes" id="UP000007148">
    <property type="component" value="Unassembled WGS sequence"/>
</dbReference>
<dbReference type="PANTHER" id="PTHR23235:SF120">
    <property type="entry name" value="KRUPPEL-LIKE FACTOR 15"/>
    <property type="match status" value="1"/>
</dbReference>
<dbReference type="GO" id="GO:0000981">
    <property type="term" value="F:DNA-binding transcription factor activity, RNA polymerase II-specific"/>
    <property type="evidence" value="ECO:0007669"/>
    <property type="project" value="TreeGrafter"/>
</dbReference>
<dbReference type="AlphaFoldDB" id="G4TSM7"/>
<protein>
    <recommendedName>
        <fullName evidence="6">C2H2-type domain-containing protein</fullName>
    </recommendedName>
</protein>
<feature type="domain" description="C2H2-type" evidence="6">
    <location>
        <begin position="281"/>
        <end position="318"/>
    </location>
</feature>
<name>G4TSM7_SERID</name>
<dbReference type="PANTHER" id="PTHR23235">
    <property type="entry name" value="KRUEPPEL-LIKE TRANSCRIPTION FACTOR"/>
    <property type="match status" value="1"/>
</dbReference>
<evidence type="ECO:0000256" key="5">
    <source>
        <dbReference type="SAM" id="MobiDB-lite"/>
    </source>
</evidence>
<comment type="caution">
    <text evidence="7">The sequence shown here is derived from an EMBL/GenBank/DDBJ whole genome shotgun (WGS) entry which is preliminary data.</text>
</comment>
<evidence type="ECO:0000313" key="7">
    <source>
        <dbReference type="EMBL" id="CCA74320.1"/>
    </source>
</evidence>
<dbReference type="Pfam" id="PF00096">
    <property type="entry name" value="zf-C2H2"/>
    <property type="match status" value="2"/>
</dbReference>
<evidence type="ECO:0000256" key="1">
    <source>
        <dbReference type="ARBA" id="ARBA00022723"/>
    </source>
</evidence>
<dbReference type="SMART" id="SM00355">
    <property type="entry name" value="ZnF_C2H2"/>
    <property type="match status" value="2"/>
</dbReference>
<dbReference type="SUPFAM" id="SSF57667">
    <property type="entry name" value="beta-beta-alpha zinc fingers"/>
    <property type="match status" value="1"/>
</dbReference>
<dbReference type="GO" id="GO:0000978">
    <property type="term" value="F:RNA polymerase II cis-regulatory region sequence-specific DNA binding"/>
    <property type="evidence" value="ECO:0007669"/>
    <property type="project" value="TreeGrafter"/>
</dbReference>
<dbReference type="Gene3D" id="3.30.160.60">
    <property type="entry name" value="Classic Zinc Finger"/>
    <property type="match status" value="2"/>
</dbReference>
<feature type="compositionally biased region" description="Polar residues" evidence="5">
    <location>
        <begin position="50"/>
        <end position="60"/>
    </location>
</feature>
<evidence type="ECO:0000256" key="3">
    <source>
        <dbReference type="ARBA" id="ARBA00022833"/>
    </source>
</evidence>
<sequence>MNSMNTPGTSHATALTSQRDALNGYGQTVPATRSSTAHTMNLPPRLGGSMDQTLPRFSNASTTSLPSMTSTSSSIPSANSYTHAHSNRQNLHNLRIATDSKVAPASGRPSPASARFNISAGPSSSLSLPGDHMWPSSLPLLPSFLQEVISASDVESQSQSFSSLRGSHSSQYKGDEYSPPNSVSSSQHSSPALEAVSLPTVPLSERHQAILDSVRPPTIFDMGIVTAESNTPVAPTARRPSNLFAVAGPPYLCDSCGKNFAIMHDLKRHQTTHIAGVKTTHLCPYCGKSFSRRDAVQRHVIAKKCTVAANNTHLGWPPPADHLPPAQ</sequence>
<keyword evidence="1" id="KW-0479">Metal-binding</keyword>
<evidence type="ECO:0000256" key="2">
    <source>
        <dbReference type="ARBA" id="ARBA00022771"/>
    </source>
</evidence>
<dbReference type="EMBL" id="CAFZ01000302">
    <property type="protein sequence ID" value="CCA74320.1"/>
    <property type="molecule type" value="Genomic_DNA"/>
</dbReference>
<keyword evidence="3" id="KW-0862">Zinc</keyword>
<dbReference type="STRING" id="1109443.G4TSM7"/>
<evidence type="ECO:0000313" key="8">
    <source>
        <dbReference type="Proteomes" id="UP000007148"/>
    </source>
</evidence>
<dbReference type="OrthoDB" id="8922241at2759"/>
<dbReference type="PROSITE" id="PS50157">
    <property type="entry name" value="ZINC_FINGER_C2H2_2"/>
    <property type="match status" value="2"/>
</dbReference>
<evidence type="ECO:0000256" key="4">
    <source>
        <dbReference type="PROSITE-ProRule" id="PRU00042"/>
    </source>
</evidence>
<dbReference type="InParanoid" id="G4TSM7"/>
<feature type="region of interest" description="Disordered" evidence="5">
    <location>
        <begin position="24"/>
        <end position="83"/>
    </location>
</feature>
<evidence type="ECO:0000259" key="6">
    <source>
        <dbReference type="PROSITE" id="PS50157"/>
    </source>
</evidence>
<accession>G4TSM7</accession>